<dbReference type="EMBL" id="KX443389">
    <property type="protein sequence ID" value="ARX58996.1"/>
    <property type="molecule type" value="Genomic_DNA"/>
</dbReference>
<organism evidence="3">
    <name type="scientific">Rhodococcus hoagii</name>
    <name type="common">Corynebacterium equii</name>
    <dbReference type="NCBI Taxonomy" id="43767"/>
    <lineage>
        <taxon>Bacteria</taxon>
        <taxon>Bacillati</taxon>
        <taxon>Actinomycetota</taxon>
        <taxon>Actinomycetes</taxon>
        <taxon>Mycobacteriales</taxon>
        <taxon>Nocardiaceae</taxon>
        <taxon>Prescottella</taxon>
    </lineage>
</organism>
<evidence type="ECO:0000313" key="5">
    <source>
        <dbReference type="EMBL" id="ARX60258.1"/>
    </source>
</evidence>
<dbReference type="AlphaFoldDB" id="A0A1Z1UUV8"/>
<feature type="region of interest" description="Disordered" evidence="1">
    <location>
        <begin position="1"/>
        <end position="25"/>
    </location>
</feature>
<geneLocation type="plasmid" evidence="3">
    <name>pVAPA1637</name>
</geneLocation>
<name>A0A1Z1UUV8_RHOHA</name>
<feature type="compositionally biased region" description="Basic and acidic residues" evidence="1">
    <location>
        <begin position="9"/>
        <end position="25"/>
    </location>
</feature>
<geneLocation type="plasmid" evidence="6">
    <name>pVAPA2279</name>
</geneLocation>
<gene>
    <name evidence="2" type="ORF">pVAPA1357_0404</name>
    <name evidence="3" type="ORF">pVAPA1637_0404</name>
    <name evidence="6" type="ORF">pVAPA2279_0404</name>
    <name evidence="4" type="ORF">pVAPA2282_0404</name>
    <name evidence="5" type="ORF">pVAPA2288_0404</name>
</gene>
<keyword evidence="3" id="KW-0614">Plasmid</keyword>
<protein>
    <submittedName>
        <fullName evidence="3">Uncharacterized protein</fullName>
    </submittedName>
</protein>
<geneLocation type="plasmid" evidence="5">
    <name>pVAPA2288</name>
</geneLocation>
<geneLocation type="plasmid" evidence="4">
    <name>pVAPA2282</name>
</geneLocation>
<evidence type="ECO:0000313" key="3">
    <source>
        <dbReference type="EMBL" id="ARX59223.1"/>
    </source>
</evidence>
<sequence>MPEGQKNGRGRDPSPSEEGVMRRVEAEVDPKDEIAEIVELLDGNPWD</sequence>
<proteinExistence type="predicted"/>
<accession>A0A1Z1UUV8</accession>
<dbReference type="RefSeq" id="WP_172684383.1">
    <property type="nucleotide sequence ID" value="NC_002576.1"/>
</dbReference>
<evidence type="ECO:0000313" key="2">
    <source>
        <dbReference type="EMBL" id="ARX58996.1"/>
    </source>
</evidence>
<dbReference type="EMBL" id="KX443403">
    <property type="protein sequence ID" value="ARX60258.1"/>
    <property type="molecule type" value="Genomic_DNA"/>
</dbReference>
<evidence type="ECO:0000256" key="1">
    <source>
        <dbReference type="SAM" id="MobiDB-lite"/>
    </source>
</evidence>
<reference evidence="3" key="1">
    <citation type="journal article" date="2017" name="Genome Biol. Evol.">
        <title>Comparative Genomics of Rhodococcus equi Virulence Plasmids Indicates Host-Driven Evolution of the vap Pathogenicity Island.</title>
        <authorList>
            <person name="MacArthur I."/>
            <person name="Anastasi E."/>
            <person name="Alvarez S."/>
            <person name="Scortti M."/>
            <person name="Vazquez-Boland J.A."/>
        </authorList>
    </citation>
    <scope>NUCLEOTIDE SEQUENCE</scope>
    <source>
        <strain evidence="2">PAM1357</strain>
        <strain evidence="3">PAM1637</strain>
        <strain evidence="6">PAM2279</strain>
        <strain evidence="4">PAM2282</strain>
        <strain evidence="5">PAM2288</strain>
        <plasmid evidence="2">pVAPA1357</plasmid>
        <plasmid evidence="3">pVAPA1637</plasmid>
        <plasmid evidence="6">pVAPA2279</plasmid>
        <plasmid evidence="4">pVAPA2282</plasmid>
        <plasmid evidence="5">pVAPA2288</plasmid>
    </source>
</reference>
<dbReference type="EMBL" id="KX443405">
    <property type="protein sequence ID" value="ARX60411.1"/>
    <property type="molecule type" value="Genomic_DNA"/>
</dbReference>
<dbReference type="EMBL" id="KX443395">
    <property type="protein sequence ID" value="ARX59374.1"/>
    <property type="molecule type" value="Genomic_DNA"/>
</dbReference>
<evidence type="ECO:0000313" key="4">
    <source>
        <dbReference type="EMBL" id="ARX59374.1"/>
    </source>
</evidence>
<geneLocation type="plasmid" evidence="2">
    <name>pVAPA1357</name>
</geneLocation>
<evidence type="ECO:0000313" key="6">
    <source>
        <dbReference type="EMBL" id="ARX60411.1"/>
    </source>
</evidence>
<dbReference type="EMBL" id="KX443393">
    <property type="protein sequence ID" value="ARX59223.1"/>
    <property type="molecule type" value="Genomic_DNA"/>
</dbReference>